<feature type="region of interest" description="Disordered" evidence="6">
    <location>
        <begin position="1"/>
        <end position="50"/>
    </location>
</feature>
<evidence type="ECO:0000256" key="6">
    <source>
        <dbReference type="SAM" id="MobiDB-lite"/>
    </source>
</evidence>
<feature type="transmembrane region" description="Helical" evidence="7">
    <location>
        <begin position="255"/>
        <end position="276"/>
    </location>
</feature>
<evidence type="ECO:0000256" key="1">
    <source>
        <dbReference type="ARBA" id="ARBA00004141"/>
    </source>
</evidence>
<name>A0AAW1BNX8_CROAD</name>
<protein>
    <submittedName>
        <fullName evidence="9">Protein MAL2</fullName>
    </submittedName>
</protein>
<keyword evidence="4 5" id="KW-0472">Membrane</keyword>
<keyword evidence="3 7" id="KW-1133">Transmembrane helix</keyword>
<dbReference type="PROSITE" id="PS51225">
    <property type="entry name" value="MARVEL"/>
    <property type="match status" value="1"/>
</dbReference>
<evidence type="ECO:0000313" key="9">
    <source>
        <dbReference type="EMBL" id="KAK9403062.1"/>
    </source>
</evidence>
<dbReference type="InterPro" id="IPR013295">
    <property type="entry name" value="MAL"/>
</dbReference>
<keyword evidence="10" id="KW-1185">Reference proteome</keyword>
<dbReference type="InterPro" id="IPR008253">
    <property type="entry name" value="Marvel"/>
</dbReference>
<feature type="domain" description="MARVEL" evidence="8">
    <location>
        <begin position="130"/>
        <end position="280"/>
    </location>
</feature>
<reference evidence="9 10" key="1">
    <citation type="journal article" date="2024" name="Proc. Natl. Acad. Sci. U.S.A.">
        <title>The genetic regulatory architecture and epigenomic basis for age-related changes in rattlesnake venom.</title>
        <authorList>
            <person name="Hogan M.P."/>
            <person name="Holding M.L."/>
            <person name="Nystrom G.S."/>
            <person name="Colston T.J."/>
            <person name="Bartlett D.A."/>
            <person name="Mason A.J."/>
            <person name="Ellsworth S.A."/>
            <person name="Rautsaw R.M."/>
            <person name="Lawrence K.C."/>
            <person name="Strickland J.L."/>
            <person name="He B."/>
            <person name="Fraser P."/>
            <person name="Margres M.J."/>
            <person name="Gilbert D.M."/>
            <person name="Gibbs H.L."/>
            <person name="Parkinson C.L."/>
            <person name="Rokyta D.R."/>
        </authorList>
    </citation>
    <scope>NUCLEOTIDE SEQUENCE [LARGE SCALE GENOMIC DNA]</scope>
    <source>
        <strain evidence="9">DRR0105</strain>
    </source>
</reference>
<comment type="caution">
    <text evidence="9">The sequence shown here is derived from an EMBL/GenBank/DDBJ whole genome shotgun (WGS) entry which is preliminary data.</text>
</comment>
<proteinExistence type="predicted"/>
<dbReference type="AlphaFoldDB" id="A0AAW1BNX8"/>
<organism evidence="9 10">
    <name type="scientific">Crotalus adamanteus</name>
    <name type="common">Eastern diamondback rattlesnake</name>
    <dbReference type="NCBI Taxonomy" id="8729"/>
    <lineage>
        <taxon>Eukaryota</taxon>
        <taxon>Metazoa</taxon>
        <taxon>Chordata</taxon>
        <taxon>Craniata</taxon>
        <taxon>Vertebrata</taxon>
        <taxon>Euteleostomi</taxon>
        <taxon>Lepidosauria</taxon>
        <taxon>Squamata</taxon>
        <taxon>Bifurcata</taxon>
        <taxon>Unidentata</taxon>
        <taxon>Episquamata</taxon>
        <taxon>Toxicofera</taxon>
        <taxon>Serpentes</taxon>
        <taxon>Colubroidea</taxon>
        <taxon>Viperidae</taxon>
        <taxon>Crotalinae</taxon>
        <taxon>Crotalus</taxon>
    </lineage>
</organism>
<dbReference type="GO" id="GO:0019911">
    <property type="term" value="F:structural constituent of myelin sheath"/>
    <property type="evidence" value="ECO:0007669"/>
    <property type="project" value="TreeGrafter"/>
</dbReference>
<gene>
    <name evidence="9" type="ORF">NXF25_007889</name>
</gene>
<dbReference type="PANTHER" id="PTHR22776:SF42">
    <property type="entry name" value="PROTEIN MAL2"/>
    <property type="match status" value="1"/>
</dbReference>
<dbReference type="Pfam" id="PF01284">
    <property type="entry name" value="MARVEL"/>
    <property type="match status" value="1"/>
</dbReference>
<feature type="transmembrane region" description="Helical" evidence="7">
    <location>
        <begin position="134"/>
        <end position="153"/>
    </location>
</feature>
<evidence type="ECO:0000259" key="8">
    <source>
        <dbReference type="PROSITE" id="PS51225"/>
    </source>
</evidence>
<keyword evidence="2 5" id="KW-0812">Transmembrane</keyword>
<feature type="transmembrane region" description="Helical" evidence="7">
    <location>
        <begin position="202"/>
        <end position="221"/>
    </location>
</feature>
<comment type="subcellular location">
    <subcellularLocation>
        <location evidence="1">Membrane</location>
        <topology evidence="1">Multi-pass membrane protein</topology>
    </subcellularLocation>
</comment>
<dbReference type="InterPro" id="IPR050578">
    <property type="entry name" value="MARVEL-CKLF_proteins"/>
</dbReference>
<evidence type="ECO:0000256" key="4">
    <source>
        <dbReference type="ARBA" id="ARBA00023136"/>
    </source>
</evidence>
<feature type="transmembrane region" description="Helical" evidence="7">
    <location>
        <begin position="165"/>
        <end position="190"/>
    </location>
</feature>
<evidence type="ECO:0000256" key="7">
    <source>
        <dbReference type="SAM" id="Phobius"/>
    </source>
</evidence>
<evidence type="ECO:0000313" key="10">
    <source>
        <dbReference type="Proteomes" id="UP001474421"/>
    </source>
</evidence>
<dbReference type="EMBL" id="JAOTOJ010000003">
    <property type="protein sequence ID" value="KAK9403062.1"/>
    <property type="molecule type" value="Genomic_DNA"/>
</dbReference>
<dbReference type="Proteomes" id="UP001474421">
    <property type="component" value="Unassembled WGS sequence"/>
</dbReference>
<sequence length="281" mass="30685">MIIKDASVRNSAKEEAGSLELGRSGKVGAKAVPTQPGKGGRRAAPDQRARLSPFPPFRHLQLRLPPPGVTLASTWRGHVRGSRSCSRHGRSLGSFRTMISARGGGSMPPPPNATAYYPPPRVNLPSGVEILRTYSGAFVCLEILFGALVWILVAATKVPLPLLQGWVMFVSVTACFTSISFLSVFLFSYRERIAIDWNRLDFLYHAAVFVFYFGTFLLQTATTSLHSHPLKATNLASNITKPGALLDSHEYNLSIAAAIFSFVTTVCYGCSTTLALRRWKL</sequence>
<accession>A0AAW1BNX8</accession>
<dbReference type="PANTHER" id="PTHR22776">
    <property type="entry name" value="MARVEL-CONTAINING POTENTIAL LIPID RAFT-ASSOCIATED PROTEIN"/>
    <property type="match status" value="1"/>
</dbReference>
<dbReference type="PRINTS" id="PR01884">
    <property type="entry name" value="MALPROTEIN"/>
</dbReference>
<evidence type="ECO:0000256" key="5">
    <source>
        <dbReference type="PROSITE-ProRule" id="PRU00581"/>
    </source>
</evidence>
<evidence type="ECO:0000256" key="3">
    <source>
        <dbReference type="ARBA" id="ARBA00022989"/>
    </source>
</evidence>
<dbReference type="GO" id="GO:0016020">
    <property type="term" value="C:membrane"/>
    <property type="evidence" value="ECO:0007669"/>
    <property type="project" value="UniProtKB-SubCell"/>
</dbReference>
<dbReference type="GO" id="GO:0042552">
    <property type="term" value="P:myelination"/>
    <property type="evidence" value="ECO:0007669"/>
    <property type="project" value="TreeGrafter"/>
</dbReference>
<evidence type="ECO:0000256" key="2">
    <source>
        <dbReference type="ARBA" id="ARBA00022692"/>
    </source>
</evidence>